<keyword evidence="3" id="KW-1185">Reference proteome</keyword>
<organism evidence="2 3">
    <name type="scientific">Eumeta variegata</name>
    <name type="common">Bagworm moth</name>
    <name type="synonym">Eumeta japonica</name>
    <dbReference type="NCBI Taxonomy" id="151549"/>
    <lineage>
        <taxon>Eukaryota</taxon>
        <taxon>Metazoa</taxon>
        <taxon>Ecdysozoa</taxon>
        <taxon>Arthropoda</taxon>
        <taxon>Hexapoda</taxon>
        <taxon>Insecta</taxon>
        <taxon>Pterygota</taxon>
        <taxon>Neoptera</taxon>
        <taxon>Endopterygota</taxon>
        <taxon>Lepidoptera</taxon>
        <taxon>Glossata</taxon>
        <taxon>Ditrysia</taxon>
        <taxon>Tineoidea</taxon>
        <taxon>Psychidae</taxon>
        <taxon>Oiketicinae</taxon>
        <taxon>Eumeta</taxon>
    </lineage>
</organism>
<accession>A0A4C1WVK7</accession>
<comment type="caution">
    <text evidence="2">The sequence shown here is derived from an EMBL/GenBank/DDBJ whole genome shotgun (WGS) entry which is preliminary data.</text>
</comment>
<feature type="compositionally biased region" description="Polar residues" evidence="1">
    <location>
        <begin position="31"/>
        <end position="40"/>
    </location>
</feature>
<evidence type="ECO:0000313" key="3">
    <source>
        <dbReference type="Proteomes" id="UP000299102"/>
    </source>
</evidence>
<protein>
    <submittedName>
        <fullName evidence="2">Uncharacterized protein</fullName>
    </submittedName>
</protein>
<dbReference type="AlphaFoldDB" id="A0A4C1WVK7"/>
<evidence type="ECO:0000313" key="2">
    <source>
        <dbReference type="EMBL" id="GBP54147.1"/>
    </source>
</evidence>
<feature type="region of interest" description="Disordered" evidence="1">
    <location>
        <begin position="31"/>
        <end position="56"/>
    </location>
</feature>
<evidence type="ECO:0000256" key="1">
    <source>
        <dbReference type="SAM" id="MobiDB-lite"/>
    </source>
</evidence>
<reference evidence="2 3" key="1">
    <citation type="journal article" date="2019" name="Commun. Biol.">
        <title>The bagworm genome reveals a unique fibroin gene that provides high tensile strength.</title>
        <authorList>
            <person name="Kono N."/>
            <person name="Nakamura H."/>
            <person name="Ohtoshi R."/>
            <person name="Tomita M."/>
            <person name="Numata K."/>
            <person name="Arakawa K."/>
        </authorList>
    </citation>
    <scope>NUCLEOTIDE SEQUENCE [LARGE SCALE GENOMIC DNA]</scope>
</reference>
<name>A0A4C1WVK7_EUMVA</name>
<proteinExistence type="predicted"/>
<sequence>MVIWRIDWSPTHNYKFKEYRLKNACNFSDMTKTRSESPSTECALGDDRSDRRYPSGLARRPKQESLYRTTAFIDCPIEKLARSPCSKMTAYARRLS</sequence>
<dbReference type="EMBL" id="BGZK01000640">
    <property type="protein sequence ID" value="GBP54147.1"/>
    <property type="molecule type" value="Genomic_DNA"/>
</dbReference>
<gene>
    <name evidence="2" type="ORF">EVAR_46513_1</name>
</gene>
<dbReference type="Proteomes" id="UP000299102">
    <property type="component" value="Unassembled WGS sequence"/>
</dbReference>